<accession>A0A1R2C0A6</accession>
<dbReference type="Pfam" id="PF24681">
    <property type="entry name" value="Kelch_KLHDC2_KLHL20_DRC7"/>
    <property type="match status" value="2"/>
</dbReference>
<sequence length="1128" mass="128722">MLICFLKISLAYEISKIPSYGSPPSRLTGATAVYDEVENRIITFGGFDYQLNQASSEIKTFDLTSLEWGILTSHSNIVPPGLDFACMYLRDDRKLFVFFGMSSIGNNNEVYSYNINTYTFKIEKIKGFNMLGRTLYAFTSFSYNNTNYVGIFGGIMITGLDYNLYLINMETLEARKMPYNDQGPWIRVGTTLTYYNNTLYMYGYVRKDLAPNDDLTGIYAYSLIEEKWTLIPTGDGPTPEIRFDHFAYLYNDEMFIIFGLRIDVYCIYDDIWKFNFVNQKWTLIADNIKDFRAQSANVIIGSKVYLLYGDKGGIVFNSILTIDIAYDIPIIEYVSINMLMPLKRAHHCSFVIGDYMYIFGGLYSYKSYLNDMWRYHFITESWEPITAIGDVPSARAHSACVQHSGNKFAMFGGTDGINAFNDLYFYHENYNTWIKAQVLGDKPSGRWSSCICYSNYKYFIIDGQNFQQAFNDIWVYSYNDEKYTLIKSDFNIYSITKHNCWLTTDTDSVKINIVGGSTFEFFPNSFWFMIQISSDLHTEVSVLLYSQDIFYSETKIVVSNNKMYMFFGSTWNKISVSYLNVLDLKTYKVVTNKTDVDEKAIYGHSISHYGNAFYIFGGGISHDTAIIPNIYTNLLYKLKINDGSEFKIPCSDGTVGPECSPCIEGTYFLIDHCEPCPKGTYSPYISAVYIEQCYPCPEGKFAPYKGLSYCLDCPGNTSCPIGTSQPNYLLYELSQSSIQPLIYTGKTNYITNTVLKLWYSLIAFSLLVLFFSIIFKKLWKSLNNVDIFATYHSQDLNVPIIYKKTSIGGLFSLMFIFGAFVSITGSLMNYTLNNITEIKALVPVLTLEEDIIAHSVIIISTFYMYGGDCVNNHNACIEDISYTIIGLSFSSEFVSCKLAFNNCIISLELKNVRLLLSSASVYIDLKESRSYASFIGINITSSSSIPTEISSIYTITKPPSKDYLFRGLTPTKISFKFTPSVFISESTEWPSFETGFHVSLSDDPVFGSLATQKNIYSQAYLRTLINIEKSDTGMMTQRRLNSTLFMFIGGLLGSVFGLMGIFTAIMVFTEGFTKQIKKNKKKKLVLEDLCENMEMLYYEFNKYKEKRPNKKLRPKCYQVTTNYIESSI</sequence>
<evidence type="ECO:0000313" key="4">
    <source>
        <dbReference type="EMBL" id="OMJ82365.1"/>
    </source>
</evidence>
<reference evidence="4 5" key="1">
    <citation type="submission" date="2016-11" db="EMBL/GenBank/DDBJ databases">
        <title>The macronuclear genome of Stentor coeruleus: a giant cell with tiny introns.</title>
        <authorList>
            <person name="Slabodnick M."/>
            <person name="Ruby J.G."/>
            <person name="Reiff S.B."/>
            <person name="Swart E.C."/>
            <person name="Gosai S."/>
            <person name="Prabakaran S."/>
            <person name="Witkowska E."/>
            <person name="Larue G.E."/>
            <person name="Fisher S."/>
            <person name="Freeman R.M."/>
            <person name="Gunawardena J."/>
            <person name="Chu W."/>
            <person name="Stover N.A."/>
            <person name="Gregory B.D."/>
            <person name="Nowacki M."/>
            <person name="Derisi J."/>
            <person name="Roy S.W."/>
            <person name="Marshall W.F."/>
            <person name="Sood P."/>
        </authorList>
    </citation>
    <scope>NUCLEOTIDE SEQUENCE [LARGE SCALE GENOMIC DNA]</scope>
    <source>
        <strain evidence="4">WM001</strain>
    </source>
</reference>
<keyword evidence="5" id="KW-1185">Reference proteome</keyword>
<proteinExistence type="predicted"/>
<name>A0A1R2C0A6_9CILI</name>
<dbReference type="PANTHER" id="PTHR46093">
    <property type="entry name" value="ACYL-COA-BINDING DOMAIN-CONTAINING PROTEIN 5"/>
    <property type="match status" value="1"/>
</dbReference>
<keyword evidence="1" id="KW-0880">Kelch repeat</keyword>
<evidence type="ECO:0008006" key="6">
    <source>
        <dbReference type="Google" id="ProtNLM"/>
    </source>
</evidence>
<keyword evidence="3" id="KW-0472">Membrane</keyword>
<dbReference type="SMART" id="SM01411">
    <property type="entry name" value="Ephrin_rec_like"/>
    <property type="match status" value="1"/>
</dbReference>
<dbReference type="Gene3D" id="2.120.10.80">
    <property type="entry name" value="Kelch-type beta propeller"/>
    <property type="match status" value="4"/>
</dbReference>
<feature type="transmembrane region" description="Helical" evidence="3">
    <location>
        <begin position="810"/>
        <end position="832"/>
    </location>
</feature>
<dbReference type="OrthoDB" id="432528at2759"/>
<feature type="transmembrane region" description="Helical" evidence="3">
    <location>
        <begin position="757"/>
        <end position="775"/>
    </location>
</feature>
<keyword evidence="3" id="KW-1133">Transmembrane helix</keyword>
<dbReference type="Proteomes" id="UP000187209">
    <property type="component" value="Unassembled WGS sequence"/>
</dbReference>
<feature type="transmembrane region" description="Helical" evidence="3">
    <location>
        <begin position="1044"/>
        <end position="1068"/>
    </location>
</feature>
<keyword evidence="2" id="KW-0677">Repeat</keyword>
<gene>
    <name evidence="4" type="ORF">SteCoe_16966</name>
</gene>
<evidence type="ECO:0000256" key="1">
    <source>
        <dbReference type="ARBA" id="ARBA00022441"/>
    </source>
</evidence>
<dbReference type="AlphaFoldDB" id="A0A1R2C0A6"/>
<organism evidence="4 5">
    <name type="scientific">Stentor coeruleus</name>
    <dbReference type="NCBI Taxonomy" id="5963"/>
    <lineage>
        <taxon>Eukaryota</taxon>
        <taxon>Sar</taxon>
        <taxon>Alveolata</taxon>
        <taxon>Ciliophora</taxon>
        <taxon>Postciliodesmatophora</taxon>
        <taxon>Heterotrichea</taxon>
        <taxon>Heterotrichida</taxon>
        <taxon>Stentoridae</taxon>
        <taxon>Stentor</taxon>
    </lineage>
</organism>
<evidence type="ECO:0000256" key="3">
    <source>
        <dbReference type="SAM" id="Phobius"/>
    </source>
</evidence>
<protein>
    <recommendedName>
        <fullName evidence="6">Tyrosine-protein kinase ephrin type A/B receptor-like domain-containing protein</fullName>
    </recommendedName>
</protein>
<keyword evidence="3" id="KW-0812">Transmembrane</keyword>
<dbReference type="InterPro" id="IPR015915">
    <property type="entry name" value="Kelch-typ_b-propeller"/>
</dbReference>
<evidence type="ECO:0000256" key="2">
    <source>
        <dbReference type="ARBA" id="ARBA00022737"/>
    </source>
</evidence>
<dbReference type="EMBL" id="MPUH01000343">
    <property type="protein sequence ID" value="OMJ82365.1"/>
    <property type="molecule type" value="Genomic_DNA"/>
</dbReference>
<evidence type="ECO:0000313" key="5">
    <source>
        <dbReference type="Proteomes" id="UP000187209"/>
    </source>
</evidence>
<comment type="caution">
    <text evidence="4">The sequence shown here is derived from an EMBL/GenBank/DDBJ whole genome shotgun (WGS) entry which is preliminary data.</text>
</comment>
<dbReference type="PANTHER" id="PTHR46093:SF18">
    <property type="entry name" value="FIBRONECTIN TYPE-III DOMAIN-CONTAINING PROTEIN"/>
    <property type="match status" value="1"/>
</dbReference>
<dbReference type="SUPFAM" id="SSF117281">
    <property type="entry name" value="Kelch motif"/>
    <property type="match status" value="3"/>
</dbReference>